<dbReference type="AlphaFoldDB" id="A0A2P2PIK4"/>
<accession>A0A2P2PIK4</accession>
<dbReference type="EMBL" id="GGEC01074062">
    <property type="protein sequence ID" value="MBX54546.1"/>
    <property type="molecule type" value="Transcribed_RNA"/>
</dbReference>
<proteinExistence type="predicted"/>
<reference evidence="1" key="1">
    <citation type="submission" date="2018-02" db="EMBL/GenBank/DDBJ databases">
        <title>Rhizophora mucronata_Transcriptome.</title>
        <authorList>
            <person name="Meera S.P."/>
            <person name="Sreeshan A."/>
            <person name="Augustine A."/>
        </authorList>
    </citation>
    <scope>NUCLEOTIDE SEQUENCE</scope>
    <source>
        <tissue evidence="1">Leaf</tissue>
    </source>
</reference>
<sequence>MYGCQIRVLFESRQSPWQPCIILSWESLCQRFFQIQHGVSSPHRCPN</sequence>
<organism evidence="1">
    <name type="scientific">Rhizophora mucronata</name>
    <name type="common">Asiatic mangrove</name>
    <dbReference type="NCBI Taxonomy" id="61149"/>
    <lineage>
        <taxon>Eukaryota</taxon>
        <taxon>Viridiplantae</taxon>
        <taxon>Streptophyta</taxon>
        <taxon>Embryophyta</taxon>
        <taxon>Tracheophyta</taxon>
        <taxon>Spermatophyta</taxon>
        <taxon>Magnoliopsida</taxon>
        <taxon>eudicotyledons</taxon>
        <taxon>Gunneridae</taxon>
        <taxon>Pentapetalae</taxon>
        <taxon>rosids</taxon>
        <taxon>fabids</taxon>
        <taxon>Malpighiales</taxon>
        <taxon>Rhizophoraceae</taxon>
        <taxon>Rhizophora</taxon>
    </lineage>
</organism>
<evidence type="ECO:0000313" key="1">
    <source>
        <dbReference type="EMBL" id="MBX54546.1"/>
    </source>
</evidence>
<name>A0A2P2PIK4_RHIMU</name>
<protein>
    <submittedName>
        <fullName evidence="1">Uncharacterized protein</fullName>
    </submittedName>
</protein>